<proteinExistence type="predicted"/>
<keyword evidence="2" id="KW-1185">Reference proteome</keyword>
<dbReference type="GO" id="GO:0004658">
    <property type="term" value="F:propionyl-CoA carboxylase activity"/>
    <property type="evidence" value="ECO:0007669"/>
    <property type="project" value="InterPro"/>
</dbReference>
<organism evidence="1 2">
    <name type="scientific">Streptomyces tateyamensis</name>
    <dbReference type="NCBI Taxonomy" id="565073"/>
    <lineage>
        <taxon>Bacteria</taxon>
        <taxon>Bacillati</taxon>
        <taxon>Actinomycetota</taxon>
        <taxon>Actinomycetes</taxon>
        <taxon>Kitasatosporales</taxon>
        <taxon>Streptomycetaceae</taxon>
        <taxon>Streptomyces</taxon>
    </lineage>
</organism>
<dbReference type="Proteomes" id="UP000248039">
    <property type="component" value="Unassembled WGS sequence"/>
</dbReference>
<name>A0A2V4MTR9_9ACTN</name>
<evidence type="ECO:0000313" key="1">
    <source>
        <dbReference type="EMBL" id="PYC67820.1"/>
    </source>
</evidence>
<protein>
    <submittedName>
        <fullName evidence="1">Acyl-CoA dehydrogenase</fullName>
    </submittedName>
</protein>
<gene>
    <name evidence="1" type="ORF">C7C46_29980</name>
</gene>
<dbReference type="Pfam" id="PF13822">
    <property type="entry name" value="ACC_epsilon"/>
    <property type="match status" value="1"/>
</dbReference>
<dbReference type="EMBL" id="PYBW01000145">
    <property type="protein sequence ID" value="PYC67820.1"/>
    <property type="molecule type" value="Genomic_DNA"/>
</dbReference>
<reference evidence="1 2" key="1">
    <citation type="submission" date="2018-03" db="EMBL/GenBank/DDBJ databases">
        <title>Bioinformatic expansion and discovery of thiopeptide antibiotics.</title>
        <authorList>
            <person name="Schwalen C.J."/>
            <person name="Hudson G.A."/>
            <person name="Mitchell D.A."/>
        </authorList>
    </citation>
    <scope>NUCLEOTIDE SEQUENCE [LARGE SCALE GENOMIC DNA]</scope>
    <source>
        <strain evidence="1 2">ATCC 21389</strain>
    </source>
</reference>
<dbReference type="RefSeq" id="WP_110673081.1">
    <property type="nucleotide sequence ID" value="NZ_PYBW01000145.1"/>
</dbReference>
<comment type="caution">
    <text evidence="1">The sequence shown here is derived from an EMBL/GenBank/DDBJ whole genome shotgun (WGS) entry which is preliminary data.</text>
</comment>
<dbReference type="AlphaFoldDB" id="A0A2V4MTR9"/>
<accession>A0A2V4MTR9</accession>
<evidence type="ECO:0000313" key="2">
    <source>
        <dbReference type="Proteomes" id="UP000248039"/>
    </source>
</evidence>
<dbReference type="InterPro" id="IPR032716">
    <property type="entry name" value="ACC_epsilon"/>
</dbReference>
<dbReference type="GO" id="GO:0003989">
    <property type="term" value="F:acetyl-CoA carboxylase activity"/>
    <property type="evidence" value="ECO:0007669"/>
    <property type="project" value="InterPro"/>
</dbReference>
<sequence length="66" mass="6953">MVELDIVRGEPTAEEIAAVTAVLLARAAVGAVRPARPAGRSRAGWDRSWQGRREAVAGGSWVSVPD</sequence>